<dbReference type="KEGG" id="ard:AXF14_11810"/>
<dbReference type="Proteomes" id="UP000065220">
    <property type="component" value="Chromosome"/>
</dbReference>
<feature type="transmembrane region" description="Helical" evidence="1">
    <location>
        <begin position="143"/>
        <end position="165"/>
    </location>
</feature>
<evidence type="ECO:0008006" key="4">
    <source>
        <dbReference type="Google" id="ProtNLM"/>
    </source>
</evidence>
<evidence type="ECO:0000256" key="1">
    <source>
        <dbReference type="SAM" id="Phobius"/>
    </source>
</evidence>
<dbReference type="EMBL" id="CP014228">
    <property type="protein sequence ID" value="AMD88136.1"/>
    <property type="molecule type" value="Genomic_DNA"/>
</dbReference>
<proteinExistence type="predicted"/>
<protein>
    <recommendedName>
        <fullName evidence="4">ABC transporter permease</fullName>
    </recommendedName>
</protein>
<gene>
    <name evidence="2" type="ORF">AXF14_11810</name>
</gene>
<keyword evidence="1" id="KW-0472">Membrane</keyword>
<keyword evidence="1" id="KW-1133">Transmembrane helix</keyword>
<evidence type="ECO:0000313" key="2">
    <source>
        <dbReference type="EMBL" id="AMD88136.1"/>
    </source>
</evidence>
<sequence length="265" mass="27981">MNELMSQMSGVARDRAVILTSVVLGGFLCALCALVTSNIARGYGQDGTAAVALGYVYSYVGRSGYILPFVLGVLVATQMFRHRTVARLVFYSTSRLRMYLNQAASGLAVGLVAAVVTVLGSVAVIAAVLAGMGEPTALEGATYWWMALRTVGVFALWTLIGLGLGMLMRHQLAAIVTVFVFALLVEPTVTALCNESENLQRIGQFLPGGANWSAVWPVDKAAGNTSQMVQAGLSWQGGLLVLAAYAAVLLVAGYLASIRRRDITA</sequence>
<organism evidence="2 3">
    <name type="scientific">Actinomyces radicidentis</name>
    <dbReference type="NCBI Taxonomy" id="111015"/>
    <lineage>
        <taxon>Bacteria</taxon>
        <taxon>Bacillati</taxon>
        <taxon>Actinomycetota</taxon>
        <taxon>Actinomycetes</taxon>
        <taxon>Actinomycetales</taxon>
        <taxon>Actinomycetaceae</taxon>
        <taxon>Actinomyces</taxon>
    </lineage>
</organism>
<dbReference type="OrthoDB" id="5244396at2"/>
<feature type="transmembrane region" description="Helical" evidence="1">
    <location>
        <begin position="103"/>
        <end position="131"/>
    </location>
</feature>
<feature type="transmembrane region" description="Helical" evidence="1">
    <location>
        <begin position="233"/>
        <end position="256"/>
    </location>
</feature>
<evidence type="ECO:0000313" key="3">
    <source>
        <dbReference type="Proteomes" id="UP000065220"/>
    </source>
</evidence>
<keyword evidence="1" id="KW-0812">Transmembrane</keyword>
<keyword evidence="3" id="KW-1185">Reference proteome</keyword>
<accession>A0A0X8JGD1</accession>
<dbReference type="RefSeq" id="WP_067943459.1">
    <property type="nucleotide sequence ID" value="NZ_CP014228.1"/>
</dbReference>
<reference evidence="3" key="1">
    <citation type="submission" date="2016-02" db="EMBL/GenBank/DDBJ databases">
        <authorList>
            <person name="Holder M.E."/>
            <person name="Ajami N.J."/>
            <person name="Petrosino J.F."/>
        </authorList>
    </citation>
    <scope>NUCLEOTIDE SEQUENCE [LARGE SCALE GENOMIC DNA]</scope>
    <source>
        <strain evidence="3">CCUG 36733</strain>
    </source>
</reference>
<name>A0A0X8JGD1_ACTRD</name>
<dbReference type="STRING" id="111015.AXF14_11810"/>
<dbReference type="AlphaFoldDB" id="A0A0X8JGD1"/>
<feature type="transmembrane region" description="Helical" evidence="1">
    <location>
        <begin position="172"/>
        <end position="192"/>
    </location>
</feature>